<dbReference type="CDD" id="cd18186">
    <property type="entry name" value="BTB_POZ_ZBTB_KLHL-like"/>
    <property type="match status" value="1"/>
</dbReference>
<reference evidence="3 4" key="1">
    <citation type="journal article" date="2024" name="J Genomics">
        <title>Draft genome sequencing and assembly of Favolaschia claudopus CIRM-BRFM 2984 isolated from oak limbs.</title>
        <authorList>
            <person name="Navarro D."/>
            <person name="Drula E."/>
            <person name="Chaduli D."/>
            <person name="Cazenave R."/>
            <person name="Ahrendt S."/>
            <person name="Wang J."/>
            <person name="Lipzen A."/>
            <person name="Daum C."/>
            <person name="Barry K."/>
            <person name="Grigoriev I.V."/>
            <person name="Favel A."/>
            <person name="Rosso M.N."/>
            <person name="Martin F."/>
        </authorList>
    </citation>
    <scope>NUCLEOTIDE SEQUENCE [LARGE SCALE GENOMIC DNA]</scope>
    <source>
        <strain evidence="3 4">CIRM-BRFM 2984</strain>
    </source>
</reference>
<protein>
    <submittedName>
        <fullName evidence="3">BTB domain-containing protein</fullName>
    </submittedName>
</protein>
<keyword evidence="4" id="KW-1185">Reference proteome</keyword>
<sequence>MSSTDPPPAKRQRTDDTQTTRSELWNEDGNIVLQAANTQFRVHWSVLARSSSVFSDMQGLPQPAEQPLVDGCPILEISDDPDDVEYLLKALYIPSFHCQTLLPFPVVRALIRLGRKYDFEYLYDSALARLRKEFPATLEEYDACEKSTTIEDDGWLTHDVISLARENEILSVLPAAYHFLLSFETLASLKFTEIFEEGHVALSILDLGKCIIGREKLFQTQFQPGYTLGWLRKRDFKDCTSLKPCRKSREAVLASFVDAHLQDGLVTPESIFARGFLFCSGCRQHIRESTETGRKRMWQALPIFFDLPAWDELSKER</sequence>
<feature type="domain" description="BTB" evidence="2">
    <location>
        <begin position="29"/>
        <end position="92"/>
    </location>
</feature>
<comment type="caution">
    <text evidence="3">The sequence shown here is derived from an EMBL/GenBank/DDBJ whole genome shotgun (WGS) entry which is preliminary data.</text>
</comment>
<dbReference type="SUPFAM" id="SSF54695">
    <property type="entry name" value="POZ domain"/>
    <property type="match status" value="1"/>
</dbReference>
<evidence type="ECO:0000259" key="2">
    <source>
        <dbReference type="PROSITE" id="PS50097"/>
    </source>
</evidence>
<dbReference type="Gene3D" id="3.30.710.10">
    <property type="entry name" value="Potassium Channel Kv1.1, Chain A"/>
    <property type="match status" value="1"/>
</dbReference>
<name>A0AAW0BFM7_9AGAR</name>
<dbReference type="InterPro" id="IPR000210">
    <property type="entry name" value="BTB/POZ_dom"/>
</dbReference>
<organism evidence="3 4">
    <name type="scientific">Favolaschia claudopus</name>
    <dbReference type="NCBI Taxonomy" id="2862362"/>
    <lineage>
        <taxon>Eukaryota</taxon>
        <taxon>Fungi</taxon>
        <taxon>Dikarya</taxon>
        <taxon>Basidiomycota</taxon>
        <taxon>Agaricomycotina</taxon>
        <taxon>Agaricomycetes</taxon>
        <taxon>Agaricomycetidae</taxon>
        <taxon>Agaricales</taxon>
        <taxon>Marasmiineae</taxon>
        <taxon>Mycenaceae</taxon>
        <taxon>Favolaschia</taxon>
    </lineage>
</organism>
<accession>A0AAW0BFM7</accession>
<feature type="region of interest" description="Disordered" evidence="1">
    <location>
        <begin position="1"/>
        <end position="21"/>
    </location>
</feature>
<dbReference type="PROSITE" id="PS50097">
    <property type="entry name" value="BTB"/>
    <property type="match status" value="1"/>
</dbReference>
<evidence type="ECO:0000313" key="4">
    <source>
        <dbReference type="Proteomes" id="UP001362999"/>
    </source>
</evidence>
<evidence type="ECO:0000313" key="3">
    <source>
        <dbReference type="EMBL" id="KAK7025093.1"/>
    </source>
</evidence>
<dbReference type="Proteomes" id="UP001362999">
    <property type="component" value="Unassembled WGS sequence"/>
</dbReference>
<dbReference type="EMBL" id="JAWWNJ010000034">
    <property type="protein sequence ID" value="KAK7025093.1"/>
    <property type="molecule type" value="Genomic_DNA"/>
</dbReference>
<dbReference type="InterPro" id="IPR011333">
    <property type="entry name" value="SKP1/BTB/POZ_sf"/>
</dbReference>
<gene>
    <name evidence="3" type="ORF">R3P38DRAFT_3269836</name>
</gene>
<dbReference type="AlphaFoldDB" id="A0AAW0BFM7"/>
<proteinExistence type="predicted"/>
<evidence type="ECO:0000256" key="1">
    <source>
        <dbReference type="SAM" id="MobiDB-lite"/>
    </source>
</evidence>
<dbReference type="Pfam" id="PF00651">
    <property type="entry name" value="BTB"/>
    <property type="match status" value="1"/>
</dbReference>